<feature type="compositionally biased region" description="Polar residues" evidence="2">
    <location>
        <begin position="850"/>
        <end position="861"/>
    </location>
</feature>
<feature type="transmembrane region" description="Helical" evidence="3">
    <location>
        <begin position="487"/>
        <end position="506"/>
    </location>
</feature>
<keyword evidence="4" id="KW-0732">Signal</keyword>
<feature type="compositionally biased region" description="Basic residues" evidence="2">
    <location>
        <begin position="546"/>
        <end position="562"/>
    </location>
</feature>
<dbReference type="RefSeq" id="XP_070866513.1">
    <property type="nucleotide sequence ID" value="XM_071011622.1"/>
</dbReference>
<evidence type="ECO:0000256" key="4">
    <source>
        <dbReference type="SAM" id="SignalP"/>
    </source>
</evidence>
<dbReference type="Pfam" id="PF00026">
    <property type="entry name" value="Asp"/>
    <property type="match status" value="1"/>
</dbReference>
<feature type="region of interest" description="Disordered" evidence="2">
    <location>
        <begin position="927"/>
        <end position="946"/>
    </location>
</feature>
<gene>
    <name evidence="6" type="ORF">VTJ83DRAFT_5063</name>
</gene>
<keyword evidence="3" id="KW-0472">Membrane</keyword>
<dbReference type="PROSITE" id="PS51767">
    <property type="entry name" value="PEPTIDASE_A1"/>
    <property type="match status" value="1"/>
</dbReference>
<feature type="compositionally biased region" description="Basic and acidic residues" evidence="2">
    <location>
        <begin position="934"/>
        <end position="946"/>
    </location>
</feature>
<feature type="compositionally biased region" description="Pro residues" evidence="2">
    <location>
        <begin position="731"/>
        <end position="740"/>
    </location>
</feature>
<name>A0ABR4DD82_9PEZI</name>
<dbReference type="CDD" id="cd05471">
    <property type="entry name" value="pepsin_like"/>
    <property type="match status" value="1"/>
</dbReference>
<dbReference type="GeneID" id="98126266"/>
<organism evidence="6 7">
    <name type="scientific">Remersonia thermophila</name>
    <dbReference type="NCBI Taxonomy" id="72144"/>
    <lineage>
        <taxon>Eukaryota</taxon>
        <taxon>Fungi</taxon>
        <taxon>Dikarya</taxon>
        <taxon>Ascomycota</taxon>
        <taxon>Pezizomycotina</taxon>
        <taxon>Sordariomycetes</taxon>
        <taxon>Sordariomycetidae</taxon>
        <taxon>Sordariales</taxon>
        <taxon>Sordariales incertae sedis</taxon>
        <taxon>Remersonia</taxon>
    </lineage>
</organism>
<evidence type="ECO:0000256" key="3">
    <source>
        <dbReference type="SAM" id="Phobius"/>
    </source>
</evidence>
<feature type="chain" id="PRO_5047090611" description="Peptidase A1 domain-containing protein" evidence="4">
    <location>
        <begin position="31"/>
        <end position="978"/>
    </location>
</feature>
<keyword evidence="3" id="KW-0812">Transmembrane</keyword>
<dbReference type="InterPro" id="IPR034164">
    <property type="entry name" value="Pepsin-like_dom"/>
</dbReference>
<dbReference type="InterPro" id="IPR021109">
    <property type="entry name" value="Peptidase_aspartic_dom_sf"/>
</dbReference>
<accession>A0ABR4DD82</accession>
<feature type="domain" description="Peptidase A1" evidence="5">
    <location>
        <begin position="63"/>
        <end position="437"/>
    </location>
</feature>
<comment type="caution">
    <text evidence="6">The sequence shown here is derived from an EMBL/GenBank/DDBJ whole genome shotgun (WGS) entry which is preliminary data.</text>
</comment>
<evidence type="ECO:0000313" key="6">
    <source>
        <dbReference type="EMBL" id="KAL2267786.1"/>
    </source>
</evidence>
<feature type="region of interest" description="Disordered" evidence="2">
    <location>
        <begin position="458"/>
        <end position="478"/>
    </location>
</feature>
<feature type="compositionally biased region" description="Low complexity" evidence="2">
    <location>
        <begin position="755"/>
        <end position="772"/>
    </location>
</feature>
<feature type="compositionally biased region" description="Low complexity" evidence="2">
    <location>
        <begin position="720"/>
        <end position="730"/>
    </location>
</feature>
<reference evidence="6 7" key="1">
    <citation type="journal article" date="2024" name="Commun. Biol.">
        <title>Comparative genomic analysis of thermophilic fungi reveals convergent evolutionary adaptations and gene losses.</title>
        <authorList>
            <person name="Steindorff A.S."/>
            <person name="Aguilar-Pontes M.V."/>
            <person name="Robinson A.J."/>
            <person name="Andreopoulos B."/>
            <person name="LaButti K."/>
            <person name="Kuo A."/>
            <person name="Mondo S."/>
            <person name="Riley R."/>
            <person name="Otillar R."/>
            <person name="Haridas S."/>
            <person name="Lipzen A."/>
            <person name="Grimwood J."/>
            <person name="Schmutz J."/>
            <person name="Clum A."/>
            <person name="Reid I.D."/>
            <person name="Moisan M.C."/>
            <person name="Butler G."/>
            <person name="Nguyen T.T.M."/>
            <person name="Dewar K."/>
            <person name="Conant G."/>
            <person name="Drula E."/>
            <person name="Henrissat B."/>
            <person name="Hansel C."/>
            <person name="Singer S."/>
            <person name="Hutchinson M.I."/>
            <person name="de Vries R.P."/>
            <person name="Natvig D.O."/>
            <person name="Powell A.J."/>
            <person name="Tsang A."/>
            <person name="Grigoriev I.V."/>
        </authorList>
    </citation>
    <scope>NUCLEOTIDE SEQUENCE [LARGE SCALE GENOMIC DNA]</scope>
    <source>
        <strain evidence="6 7">ATCC 22073</strain>
    </source>
</reference>
<proteinExistence type="inferred from homology"/>
<dbReference type="SUPFAM" id="SSF50630">
    <property type="entry name" value="Acid proteases"/>
    <property type="match status" value="1"/>
</dbReference>
<dbReference type="InterPro" id="IPR033121">
    <property type="entry name" value="PEPTIDASE_A1"/>
</dbReference>
<dbReference type="PRINTS" id="PR00792">
    <property type="entry name" value="PEPSIN"/>
</dbReference>
<evidence type="ECO:0000256" key="2">
    <source>
        <dbReference type="SAM" id="MobiDB-lite"/>
    </source>
</evidence>
<evidence type="ECO:0000259" key="5">
    <source>
        <dbReference type="PROSITE" id="PS51767"/>
    </source>
</evidence>
<keyword evidence="3" id="KW-1133">Transmembrane helix</keyword>
<feature type="signal peptide" evidence="4">
    <location>
        <begin position="1"/>
        <end position="30"/>
    </location>
</feature>
<dbReference type="EMBL" id="JAZGUE010000004">
    <property type="protein sequence ID" value="KAL2267786.1"/>
    <property type="molecule type" value="Genomic_DNA"/>
</dbReference>
<feature type="compositionally biased region" description="Basic and acidic residues" evidence="2">
    <location>
        <begin position="568"/>
        <end position="577"/>
    </location>
</feature>
<feature type="region of interest" description="Disordered" evidence="2">
    <location>
        <begin position="514"/>
        <end position="577"/>
    </location>
</feature>
<dbReference type="PANTHER" id="PTHR47966:SF51">
    <property type="entry name" value="BETA-SITE APP-CLEAVING ENZYME, ISOFORM A-RELATED"/>
    <property type="match status" value="1"/>
</dbReference>
<comment type="similarity">
    <text evidence="1">Belongs to the peptidase A1 family.</text>
</comment>
<keyword evidence="7" id="KW-1185">Reference proteome</keyword>
<dbReference type="Gene3D" id="2.40.70.10">
    <property type="entry name" value="Acid Proteases"/>
    <property type="match status" value="2"/>
</dbReference>
<feature type="region of interest" description="Disordered" evidence="2">
    <location>
        <begin position="836"/>
        <end position="861"/>
    </location>
</feature>
<protein>
    <recommendedName>
        <fullName evidence="5">Peptidase A1 domain-containing protein</fullName>
    </recommendedName>
</protein>
<dbReference type="PANTHER" id="PTHR47966">
    <property type="entry name" value="BETA-SITE APP-CLEAVING ENZYME, ISOFORM A-RELATED"/>
    <property type="match status" value="1"/>
</dbReference>
<evidence type="ECO:0000256" key="1">
    <source>
        <dbReference type="ARBA" id="ARBA00007447"/>
    </source>
</evidence>
<feature type="region of interest" description="Disordered" evidence="2">
    <location>
        <begin position="623"/>
        <end position="809"/>
    </location>
</feature>
<dbReference type="InterPro" id="IPR001461">
    <property type="entry name" value="Aspartic_peptidase_A1"/>
</dbReference>
<evidence type="ECO:0000313" key="7">
    <source>
        <dbReference type="Proteomes" id="UP001600064"/>
    </source>
</evidence>
<dbReference type="Proteomes" id="UP001600064">
    <property type="component" value="Unassembled WGS sequence"/>
</dbReference>
<sequence>MRLPCPGTAAAVAVRDALLLLFFTARLVAAIADPAATDSESPAATPLWIQPSGEWYGIDGTWSHFSFFVGSPAQIVYLTVATVLSEIWVVSSGGCTPVQLCIDARGGVFNHKVSQSWRSLGTWQLGMNYTGMQGNGDYGLESIAFVNTVIRHTTAVQGALVAAINDTNYYQGFIGVGVTPGKFGSNVTNPFISQLVETYGTIPSHSFGYTAGAYYRNDGQKKGTVASLTLGGYDTLRFQPHDIKFALEPVTHAPQVRLRGVTAHVPSMDQAPTKNWTSASHQLVTMDDSIIAVIDTSTPFLWLPTDVCERFAAALNPTWREDLALYVFNDGAQYASWLNGTSLSFTFSVSSYENADNFGQPLSAPGVVNITFPSAAFAQLLRYPFRNVIKFYDSSVPYFPLRRSTPEVNGNQYIIGRAFMQEAYMITSYDRSTFSLHQARFPDNAGKNYSLEAITRPPNSPYRGYHADPEDSAGGGGLNAGQKTGTIIGAFIVGSIAALVVWFFLIRKRKSKSAVEAGQEEENKDHSQVGMAEKVEVEEDGEPRSPVKRMFTKMIRRKRSRKPAANEMEPRDGAVEVAADRDQQIFELDVPLEPVELDSRDLGDDDDTDIVLEAGQDLTQYEITQRKLHRKMQGPVPSYTPSDTPLPGAGQEKSAQDVSPVPHYRPSDDPSPASSPTYANSSSIPGTLPSPMTPHGDWTRGFDLPSPMAVMPPSQYLQAPSHGSGSNPNSPVSPLPPISPQSPHSAHLPHTYAPSSLTNSGSSGSPTSLRPSMTLPLPSPSVQRTPIDSSRVVCLGPLPDNLQFPRARRSVPRIVAPAPAPSSPADEGQVYLQAQNLPLPRSPRRQRSPTQGSTSTLGSNYTVEETILLQTEGAPVQPTAVAGDEGNRSPVSPISPVSPVSPVSFFPPSVTVGGDEQGRSPVQLSVAVGGQDNGESRDGDMPRTPRSMERIEAGSELIHVPQVAEKRYSWEDDPRGNI</sequence>